<accession>A0A4D7AGK2</accession>
<dbReference type="InterPro" id="IPR043129">
    <property type="entry name" value="ATPase_NBD"/>
</dbReference>
<dbReference type="Proteomes" id="UP000298642">
    <property type="component" value="Chromosome"/>
</dbReference>
<proteinExistence type="predicted"/>
<evidence type="ECO:0000313" key="2">
    <source>
        <dbReference type="EMBL" id="QCI58684.1"/>
    </source>
</evidence>
<organism evidence="2 3">
    <name type="scientific">Dysosmobacter welbionis</name>
    <dbReference type="NCBI Taxonomy" id="2093857"/>
    <lineage>
        <taxon>Bacteria</taxon>
        <taxon>Bacillati</taxon>
        <taxon>Bacillota</taxon>
        <taxon>Clostridia</taxon>
        <taxon>Eubacteriales</taxon>
        <taxon>Oscillospiraceae</taxon>
        <taxon>Dysosmobacter</taxon>
    </lineage>
</organism>
<reference evidence="3" key="1">
    <citation type="submission" date="2018-12" db="EMBL/GenBank/DDBJ databases">
        <title>Dusodibacter welbiota gen. nov., sp. nov., isolated from human faeces and emended description of the Oscillibacter genus.</title>
        <authorList>
            <person name="Le Roy T."/>
            <person name="Van der Smissen P."/>
            <person name="Delzenne N."/>
            <person name="Muccioli G."/>
            <person name="Collet J.F."/>
            <person name="Cani P.D."/>
        </authorList>
    </citation>
    <scope>NUCLEOTIDE SEQUENCE [LARGE SCALE GENOMIC DNA]</scope>
    <source>
        <strain evidence="3">J115</strain>
    </source>
</reference>
<evidence type="ECO:0000313" key="3">
    <source>
        <dbReference type="Proteomes" id="UP000298642"/>
    </source>
</evidence>
<keyword evidence="3" id="KW-1185">Reference proteome</keyword>
<dbReference type="RefSeq" id="WP_136890951.1">
    <property type="nucleotide sequence ID" value="NZ_CP034413.3"/>
</dbReference>
<dbReference type="EMBL" id="CP034413">
    <property type="protein sequence ID" value="QCI58684.1"/>
    <property type="molecule type" value="Genomic_DNA"/>
</dbReference>
<dbReference type="Gene3D" id="3.30.420.40">
    <property type="match status" value="2"/>
</dbReference>
<protein>
    <submittedName>
        <fullName evidence="2">ParM/StbA family protein</fullName>
    </submittedName>
</protein>
<dbReference type="InterPro" id="IPR040607">
    <property type="entry name" value="ALP_N"/>
</dbReference>
<evidence type="ECO:0000259" key="1">
    <source>
        <dbReference type="Pfam" id="PF17989"/>
    </source>
</evidence>
<name>A0A4D7AGK2_9FIRM</name>
<dbReference type="SUPFAM" id="SSF53067">
    <property type="entry name" value="Actin-like ATPase domain"/>
    <property type="match status" value="2"/>
</dbReference>
<dbReference type="KEGG" id="obj:EIO64_05150"/>
<dbReference type="Pfam" id="PF17989">
    <property type="entry name" value="ALP_N"/>
    <property type="match status" value="1"/>
</dbReference>
<dbReference type="CDD" id="cd10227">
    <property type="entry name" value="ASKHA_NBD_ParM-like"/>
    <property type="match status" value="1"/>
</dbReference>
<sequence length="310" mass="35075">MEPVKDHQGMKIIGIDNGYGNIKTANCCFPAGLTVHDAEPVFKDDLLVYDGRYYLIGTGHKEFKADKTGDDDYYILTLAAIARELNVYGLTDATVYLAVGLPLTWVSRQRADFKAYLMRNRELAFTFRGKAYRVEIAGVDVFPQGFAAVAGQIRDFQGVNMLCDIGNGTMNIMFINDRKPVVDRMFTEKYGTHQCMLAVRENVMRTHHATVDESIINRVLRFGTADIREDYLTTIRETAAEYVGEIFRILREHEYNPALMRLHVLGGGSCLVRNFGAYDADRVTIYEDICATAKGYEFLCEQALHRGTRE</sequence>
<gene>
    <name evidence="2" type="ORF">EIO64_05150</name>
</gene>
<feature type="domain" description="Actin-like protein N-terminal" evidence="1">
    <location>
        <begin position="14"/>
        <end position="146"/>
    </location>
</feature>
<dbReference type="AlphaFoldDB" id="A0A4D7AGK2"/>